<gene>
    <name evidence="1" type="ORF">ETAA8_39500</name>
</gene>
<evidence type="ECO:0000313" key="2">
    <source>
        <dbReference type="Proteomes" id="UP000315017"/>
    </source>
</evidence>
<dbReference type="Proteomes" id="UP000315017">
    <property type="component" value="Chromosome"/>
</dbReference>
<name>A0A517YF31_9BACT</name>
<dbReference type="AlphaFoldDB" id="A0A517YF31"/>
<sequence>MPAQHYRYEFSHDLAIEDVEASLLLAIMAAESLFGESQTRLEARHFLDVDQRACIVDVSTSVGDSFNKLFTGFLTRECGPDSFTVRPVRSADRSTA</sequence>
<protein>
    <submittedName>
        <fullName evidence="1">Uncharacterized protein</fullName>
    </submittedName>
</protein>
<accession>A0A517YF31</accession>
<organism evidence="1 2">
    <name type="scientific">Anatilimnocola aggregata</name>
    <dbReference type="NCBI Taxonomy" id="2528021"/>
    <lineage>
        <taxon>Bacteria</taxon>
        <taxon>Pseudomonadati</taxon>
        <taxon>Planctomycetota</taxon>
        <taxon>Planctomycetia</taxon>
        <taxon>Pirellulales</taxon>
        <taxon>Pirellulaceae</taxon>
        <taxon>Anatilimnocola</taxon>
    </lineage>
</organism>
<reference evidence="1 2" key="1">
    <citation type="submission" date="2019-02" db="EMBL/GenBank/DDBJ databases">
        <title>Deep-cultivation of Planctomycetes and their phenomic and genomic characterization uncovers novel biology.</title>
        <authorList>
            <person name="Wiegand S."/>
            <person name="Jogler M."/>
            <person name="Boedeker C."/>
            <person name="Pinto D."/>
            <person name="Vollmers J."/>
            <person name="Rivas-Marin E."/>
            <person name="Kohn T."/>
            <person name="Peeters S.H."/>
            <person name="Heuer A."/>
            <person name="Rast P."/>
            <person name="Oberbeckmann S."/>
            <person name="Bunk B."/>
            <person name="Jeske O."/>
            <person name="Meyerdierks A."/>
            <person name="Storesund J.E."/>
            <person name="Kallscheuer N."/>
            <person name="Luecker S."/>
            <person name="Lage O.M."/>
            <person name="Pohl T."/>
            <person name="Merkel B.J."/>
            <person name="Hornburger P."/>
            <person name="Mueller R.-W."/>
            <person name="Bruemmer F."/>
            <person name="Labrenz M."/>
            <person name="Spormann A.M."/>
            <person name="Op den Camp H."/>
            <person name="Overmann J."/>
            <person name="Amann R."/>
            <person name="Jetten M.S.M."/>
            <person name="Mascher T."/>
            <person name="Medema M.H."/>
            <person name="Devos D.P."/>
            <person name="Kaster A.-K."/>
            <person name="Ovreas L."/>
            <person name="Rohde M."/>
            <person name="Galperin M.Y."/>
            <person name="Jogler C."/>
        </authorList>
    </citation>
    <scope>NUCLEOTIDE SEQUENCE [LARGE SCALE GENOMIC DNA]</scope>
    <source>
        <strain evidence="1 2">ETA_A8</strain>
    </source>
</reference>
<evidence type="ECO:0000313" key="1">
    <source>
        <dbReference type="EMBL" id="QDU28845.1"/>
    </source>
</evidence>
<dbReference type="EMBL" id="CP036274">
    <property type="protein sequence ID" value="QDU28845.1"/>
    <property type="molecule type" value="Genomic_DNA"/>
</dbReference>
<dbReference type="OrthoDB" id="287168at2"/>
<dbReference type="KEGG" id="aagg:ETAA8_39500"/>
<proteinExistence type="predicted"/>
<dbReference type="RefSeq" id="WP_145091806.1">
    <property type="nucleotide sequence ID" value="NZ_CP036274.1"/>
</dbReference>
<keyword evidence="2" id="KW-1185">Reference proteome</keyword>